<dbReference type="EC" id="1.1.3.15" evidence="2"/>
<dbReference type="InterPro" id="IPR012133">
    <property type="entry name" value="Alpha-hydoxy_acid_DH_FMN"/>
</dbReference>
<evidence type="ECO:0000256" key="4">
    <source>
        <dbReference type="ARBA" id="ARBA00024042"/>
    </source>
</evidence>
<evidence type="ECO:0000256" key="1">
    <source>
        <dbReference type="ARBA" id="ARBA00001917"/>
    </source>
</evidence>
<dbReference type="InterPro" id="IPR037396">
    <property type="entry name" value="FMN_HAD"/>
</dbReference>
<feature type="binding site" evidence="8">
    <location>
        <position position="159"/>
    </location>
    <ligand>
        <name>FMN</name>
        <dbReference type="ChEBI" id="CHEBI:58210"/>
    </ligand>
</feature>
<dbReference type="GO" id="GO:0005782">
    <property type="term" value="C:peroxisomal matrix"/>
    <property type="evidence" value="ECO:0007669"/>
    <property type="project" value="TreeGrafter"/>
</dbReference>
<dbReference type="OrthoDB" id="25826at2759"/>
<name>A0A9Q1BIM9_HOLLE</name>
<comment type="catalytic activity">
    <reaction evidence="6">
        <text>2-hydroxyoctanoate + O2 = 2-oxooctanoate + H2O2</text>
        <dbReference type="Rhea" id="RHEA:67940"/>
        <dbReference type="ChEBI" id="CHEBI:15379"/>
        <dbReference type="ChEBI" id="CHEBI:16240"/>
        <dbReference type="ChEBI" id="CHEBI:133514"/>
        <dbReference type="ChEBI" id="CHEBI:176689"/>
    </reaction>
    <physiologicalReaction direction="left-to-right" evidence="6">
        <dbReference type="Rhea" id="RHEA:67941"/>
    </physiologicalReaction>
</comment>
<comment type="catalytic activity">
    <reaction evidence="5">
        <text>a (2S)-2-hydroxycarboxylate + O2 = a 2-oxocarboxylate + H2O2</text>
        <dbReference type="Rhea" id="RHEA:16789"/>
        <dbReference type="ChEBI" id="CHEBI:15379"/>
        <dbReference type="ChEBI" id="CHEBI:16240"/>
        <dbReference type="ChEBI" id="CHEBI:35179"/>
        <dbReference type="ChEBI" id="CHEBI:58123"/>
        <dbReference type="EC" id="1.1.3.15"/>
    </reaction>
    <physiologicalReaction direction="left-to-right" evidence="5">
        <dbReference type="Rhea" id="RHEA:16790"/>
    </physiologicalReaction>
</comment>
<dbReference type="PROSITE" id="PS51349">
    <property type="entry name" value="FMN_HYDROXY_ACID_DH_2"/>
    <property type="match status" value="1"/>
</dbReference>
<feature type="binding site" evidence="8">
    <location>
        <begin position="80"/>
        <end position="82"/>
    </location>
    <ligand>
        <name>FMN</name>
        <dbReference type="ChEBI" id="CHEBI:58210"/>
    </ligand>
</feature>
<keyword evidence="8" id="KW-0288">FMN</keyword>
<evidence type="ECO:0000313" key="10">
    <source>
        <dbReference type="EMBL" id="KAJ8027291.1"/>
    </source>
</evidence>
<dbReference type="SUPFAM" id="SSF51395">
    <property type="entry name" value="FMN-linked oxidoreductases"/>
    <property type="match status" value="1"/>
</dbReference>
<dbReference type="Pfam" id="PF01070">
    <property type="entry name" value="FMN_dh"/>
    <property type="match status" value="1"/>
</dbReference>
<feature type="binding site" evidence="8">
    <location>
        <position position="133"/>
    </location>
    <ligand>
        <name>glyoxylate</name>
        <dbReference type="ChEBI" id="CHEBI:36655"/>
    </ligand>
</feature>
<dbReference type="Proteomes" id="UP001152320">
    <property type="component" value="Chromosome 16"/>
</dbReference>
<reference evidence="10" key="1">
    <citation type="submission" date="2021-10" db="EMBL/GenBank/DDBJ databases">
        <title>Tropical sea cucumber genome reveals ecological adaptation and Cuvierian tubules defense mechanism.</title>
        <authorList>
            <person name="Chen T."/>
        </authorList>
    </citation>
    <scope>NUCLEOTIDE SEQUENCE</scope>
    <source>
        <strain evidence="10">Nanhai2018</strain>
        <tissue evidence="10">Muscle</tissue>
    </source>
</reference>
<feature type="binding site" evidence="8">
    <location>
        <begin position="310"/>
        <end position="314"/>
    </location>
    <ligand>
        <name>FMN</name>
        <dbReference type="ChEBI" id="CHEBI:58210"/>
    </ligand>
</feature>
<dbReference type="GO" id="GO:0003973">
    <property type="term" value="F:(S)-2-hydroxy-acid oxidase activity"/>
    <property type="evidence" value="ECO:0007669"/>
    <property type="project" value="UniProtKB-EC"/>
</dbReference>
<evidence type="ECO:0000259" key="9">
    <source>
        <dbReference type="PROSITE" id="PS51349"/>
    </source>
</evidence>
<comment type="cofactor">
    <cofactor evidence="1">
        <name>FMN</name>
        <dbReference type="ChEBI" id="CHEBI:58210"/>
    </cofactor>
</comment>
<sequence length="361" mass="39518">MPTHGAARVADFEELVRDRTPESLVDYYATGTGDEQTLKDSENAFQRFRLRPRVLWSKVSIEITTKLQGQEVSFPLGIAPTGFQSAAHPEGEKATAKAAAKANVIMIFSSWAMMHLEEAAAAAPNAKLWMQVYPFKDRRVTIDMVKRAEQNGFKAIVVTVDSPVVGIYSRTFRDGRQTQEQLESLNIQGLSVIVMLLIYIRVVNFEGVKEDVAKAKASGDKYLFEYATLQTGSPGTWEYISWIKSITTLPIILKGIVTAESAREAVAAGVQGIIVSAHGGRQLDGIQAPIEALPEVVDGVRGSGVEVYVDGGVRSGSDIFKALAIGAKAVFIGRPVIWGLLYNVIDLQNFVRFSSLRILRL</sequence>
<feature type="binding site" evidence="8">
    <location>
        <position position="278"/>
    </location>
    <ligand>
        <name>glyoxylate</name>
        <dbReference type="ChEBI" id="CHEBI:36655"/>
    </ligand>
</feature>
<feature type="binding site" evidence="8">
    <location>
        <position position="109"/>
    </location>
    <ligand>
        <name>FMN</name>
        <dbReference type="ChEBI" id="CHEBI:58210"/>
    </ligand>
</feature>
<feature type="binding site" evidence="8">
    <location>
        <position position="281"/>
    </location>
    <ligand>
        <name>glyoxylate</name>
        <dbReference type="ChEBI" id="CHEBI:36655"/>
    </ligand>
</feature>
<feature type="active site" description="Proton acceptor" evidence="7">
    <location>
        <position position="278"/>
    </location>
</feature>
<comment type="caution">
    <text evidence="10">The sequence shown here is derived from an EMBL/GenBank/DDBJ whole genome shotgun (WGS) entry which is preliminary data.</text>
</comment>
<dbReference type="PIRSF" id="PIRSF000138">
    <property type="entry name" value="Al-hdrx_acd_dh"/>
    <property type="match status" value="1"/>
</dbReference>
<dbReference type="GO" id="GO:0010181">
    <property type="term" value="F:FMN binding"/>
    <property type="evidence" value="ECO:0007669"/>
    <property type="project" value="InterPro"/>
</dbReference>
<dbReference type="GO" id="GO:0001561">
    <property type="term" value="P:fatty acid alpha-oxidation"/>
    <property type="evidence" value="ECO:0007669"/>
    <property type="project" value="TreeGrafter"/>
</dbReference>
<dbReference type="FunFam" id="3.20.20.70:FF:000056">
    <property type="entry name" value="hydroxyacid oxidase 2"/>
    <property type="match status" value="1"/>
</dbReference>
<dbReference type="AlphaFoldDB" id="A0A9Q1BIM9"/>
<evidence type="ECO:0000256" key="5">
    <source>
        <dbReference type="ARBA" id="ARBA00029325"/>
    </source>
</evidence>
<feature type="binding site" evidence="8">
    <location>
        <position position="276"/>
    </location>
    <ligand>
        <name>FMN</name>
        <dbReference type="ChEBI" id="CHEBI:58210"/>
    </ligand>
</feature>
<evidence type="ECO:0000256" key="6">
    <source>
        <dbReference type="ARBA" id="ARBA00029327"/>
    </source>
</evidence>
<dbReference type="Gene3D" id="3.20.20.70">
    <property type="entry name" value="Aldolase class I"/>
    <property type="match status" value="1"/>
</dbReference>
<keyword evidence="3" id="KW-0560">Oxidoreductase</keyword>
<dbReference type="InterPro" id="IPR013785">
    <property type="entry name" value="Aldolase_TIM"/>
</dbReference>
<evidence type="ECO:0000256" key="8">
    <source>
        <dbReference type="PIRSR" id="PIRSR000138-2"/>
    </source>
</evidence>
<keyword evidence="8" id="KW-0285">Flavoprotein</keyword>
<dbReference type="PANTHER" id="PTHR10578">
    <property type="entry name" value="S -2-HYDROXY-ACID OXIDASE-RELATED"/>
    <property type="match status" value="1"/>
</dbReference>
<feature type="binding site" evidence="8">
    <location>
        <position position="27"/>
    </location>
    <ligand>
        <name>glyoxylate</name>
        <dbReference type="ChEBI" id="CHEBI:36655"/>
    </ligand>
</feature>
<feature type="binding site" evidence="8">
    <location>
        <position position="131"/>
    </location>
    <ligand>
        <name>FMN</name>
        <dbReference type="ChEBI" id="CHEBI:58210"/>
    </ligand>
</feature>
<feature type="binding site" evidence="8">
    <location>
        <begin position="333"/>
        <end position="334"/>
    </location>
    <ligand>
        <name>FMN</name>
        <dbReference type="ChEBI" id="CHEBI:58210"/>
    </ligand>
</feature>
<dbReference type="PANTHER" id="PTHR10578:SF149">
    <property type="entry name" value="2-HYDROXYACID OXIDASE 2"/>
    <property type="match status" value="1"/>
</dbReference>
<keyword evidence="11" id="KW-1185">Reference proteome</keyword>
<dbReference type="InterPro" id="IPR000262">
    <property type="entry name" value="FMN-dep_DH"/>
</dbReference>
<evidence type="ECO:0000313" key="11">
    <source>
        <dbReference type="Proteomes" id="UP001152320"/>
    </source>
</evidence>
<evidence type="ECO:0000256" key="7">
    <source>
        <dbReference type="PIRSR" id="PIRSR000138-1"/>
    </source>
</evidence>
<protein>
    <recommendedName>
        <fullName evidence="2">(S)-2-hydroxy-acid oxidase</fullName>
        <ecNumber evidence="2">1.1.3.15</ecNumber>
    </recommendedName>
</protein>
<feature type="binding site" evidence="8">
    <location>
        <position position="254"/>
    </location>
    <ligand>
        <name>FMN</name>
        <dbReference type="ChEBI" id="CHEBI:58210"/>
    </ligand>
</feature>
<dbReference type="CDD" id="cd02809">
    <property type="entry name" value="alpha_hydroxyacid_oxid_FMN"/>
    <property type="match status" value="1"/>
</dbReference>
<organism evidence="10 11">
    <name type="scientific">Holothuria leucospilota</name>
    <name type="common">Black long sea cucumber</name>
    <name type="synonym">Mertensiothuria leucospilota</name>
    <dbReference type="NCBI Taxonomy" id="206669"/>
    <lineage>
        <taxon>Eukaryota</taxon>
        <taxon>Metazoa</taxon>
        <taxon>Echinodermata</taxon>
        <taxon>Eleutherozoa</taxon>
        <taxon>Echinozoa</taxon>
        <taxon>Holothuroidea</taxon>
        <taxon>Aspidochirotacea</taxon>
        <taxon>Aspidochirotida</taxon>
        <taxon>Holothuriidae</taxon>
        <taxon>Holothuria</taxon>
    </lineage>
</organism>
<dbReference type="EMBL" id="JAIZAY010000016">
    <property type="protein sequence ID" value="KAJ8027291.1"/>
    <property type="molecule type" value="Genomic_DNA"/>
</dbReference>
<evidence type="ECO:0000256" key="3">
    <source>
        <dbReference type="ARBA" id="ARBA00023002"/>
    </source>
</evidence>
<feature type="domain" description="FMN hydroxy acid dehydrogenase" evidence="9">
    <location>
        <begin position="1"/>
        <end position="361"/>
    </location>
</feature>
<proteinExistence type="inferred from homology"/>
<accession>A0A9Q1BIM9</accession>
<comment type="similarity">
    <text evidence="4">Belongs to the FMN-dependent alpha-hydroxy acid dehydrogenase family.</text>
</comment>
<evidence type="ECO:0000256" key="2">
    <source>
        <dbReference type="ARBA" id="ARBA00013087"/>
    </source>
</evidence>
<gene>
    <name evidence="10" type="ORF">HOLleu_32400</name>
</gene>